<dbReference type="AlphaFoldDB" id="A0A3B7MUZ4"/>
<gene>
    <name evidence="1" type="ORF">D3H65_32100</name>
</gene>
<accession>A0A3B7MUZ4</accession>
<organism evidence="1 2">
    <name type="scientific">Paraflavitalea soli</name>
    <dbReference type="NCBI Taxonomy" id="2315862"/>
    <lineage>
        <taxon>Bacteria</taxon>
        <taxon>Pseudomonadati</taxon>
        <taxon>Bacteroidota</taxon>
        <taxon>Chitinophagia</taxon>
        <taxon>Chitinophagales</taxon>
        <taxon>Chitinophagaceae</taxon>
        <taxon>Paraflavitalea</taxon>
    </lineage>
</organism>
<reference evidence="1 2" key="1">
    <citation type="submission" date="2018-09" db="EMBL/GenBank/DDBJ databases">
        <title>Genome sequencing of strain 6GH32-13.</title>
        <authorList>
            <person name="Weon H.-Y."/>
            <person name="Heo J."/>
            <person name="Kwon S.-W."/>
        </authorList>
    </citation>
    <scope>NUCLEOTIDE SEQUENCE [LARGE SCALE GENOMIC DNA]</scope>
    <source>
        <strain evidence="1 2">5GH32-13</strain>
    </source>
</reference>
<evidence type="ECO:0008006" key="3">
    <source>
        <dbReference type="Google" id="ProtNLM"/>
    </source>
</evidence>
<dbReference type="RefSeq" id="WP_119054226.1">
    <property type="nucleotide sequence ID" value="NZ_CP032157.1"/>
</dbReference>
<dbReference type="Proteomes" id="UP000263900">
    <property type="component" value="Chromosome"/>
</dbReference>
<proteinExistence type="predicted"/>
<evidence type="ECO:0000313" key="1">
    <source>
        <dbReference type="EMBL" id="AXY78354.1"/>
    </source>
</evidence>
<keyword evidence="2" id="KW-1185">Reference proteome</keyword>
<name>A0A3B7MUZ4_9BACT</name>
<dbReference type="KEGG" id="pseg:D3H65_32100"/>
<dbReference type="OrthoDB" id="663105at2"/>
<evidence type="ECO:0000313" key="2">
    <source>
        <dbReference type="Proteomes" id="UP000263900"/>
    </source>
</evidence>
<dbReference type="EMBL" id="CP032157">
    <property type="protein sequence ID" value="AXY78354.1"/>
    <property type="molecule type" value="Genomic_DNA"/>
</dbReference>
<sequence length="160" mass="18681">MRSLLFILLIMSVDAEAQLPRNTLDQYEYAQEITLNAPDSLLKQRARNFFRQPFIIHWDSVAFVEAAHTGKGHIMMRINHWFSGFTVPIALTLEIEVKDNGYRYSIRHLEADKKNSIYLFPLEQKPEAVNSVVYEQLLQKTQRYIGSTISMLKRFMQGDL</sequence>
<protein>
    <recommendedName>
        <fullName evidence="3">DUF4468 domain-containing protein</fullName>
    </recommendedName>
</protein>